<sequence length="226" mass="25822">MVSVNAAASTSQTYETQLRTVLRQRLPPPPAYLDDPRNPDFNLSTHQLVNDNSSHNDMPSLIDQLHYPSRALLNLADGNNIEAILMNTDYDELVSDHLQNHKHLIFFARTFYDLRWEHTKLVEHVQGLRESLGTLAENALNFGMLEQIKIGEEHRITEEINRINEEKEKRLKGKMVVKEEREDSNTTDTSSGNDPTIVEPKTSVIAIPPPYNMTVHSQDQRIAMVL</sequence>
<name>A0ABR2ZEV7_9AGAR</name>
<organism evidence="2 3">
    <name type="scientific">Marasmius tenuissimus</name>
    <dbReference type="NCBI Taxonomy" id="585030"/>
    <lineage>
        <taxon>Eukaryota</taxon>
        <taxon>Fungi</taxon>
        <taxon>Dikarya</taxon>
        <taxon>Basidiomycota</taxon>
        <taxon>Agaricomycotina</taxon>
        <taxon>Agaricomycetes</taxon>
        <taxon>Agaricomycetidae</taxon>
        <taxon>Agaricales</taxon>
        <taxon>Marasmiineae</taxon>
        <taxon>Marasmiaceae</taxon>
        <taxon>Marasmius</taxon>
    </lineage>
</organism>
<evidence type="ECO:0000313" key="3">
    <source>
        <dbReference type="Proteomes" id="UP001437256"/>
    </source>
</evidence>
<keyword evidence="3" id="KW-1185">Reference proteome</keyword>
<feature type="region of interest" description="Disordered" evidence="1">
    <location>
        <begin position="174"/>
        <end position="198"/>
    </location>
</feature>
<dbReference type="EMBL" id="JBBXMP010000189">
    <property type="protein sequence ID" value="KAL0060167.1"/>
    <property type="molecule type" value="Genomic_DNA"/>
</dbReference>
<evidence type="ECO:0000313" key="2">
    <source>
        <dbReference type="EMBL" id="KAL0060167.1"/>
    </source>
</evidence>
<reference evidence="2 3" key="1">
    <citation type="submission" date="2024-05" db="EMBL/GenBank/DDBJ databases">
        <title>A draft genome resource for the thread blight pathogen Marasmius tenuissimus strain MS-2.</title>
        <authorList>
            <person name="Yulfo-Soto G.E."/>
            <person name="Baruah I.K."/>
            <person name="Amoako-Attah I."/>
            <person name="Bukari Y."/>
            <person name="Meinhardt L.W."/>
            <person name="Bailey B.A."/>
            <person name="Cohen S.P."/>
        </authorList>
    </citation>
    <scope>NUCLEOTIDE SEQUENCE [LARGE SCALE GENOMIC DNA]</scope>
    <source>
        <strain evidence="2 3">MS-2</strain>
    </source>
</reference>
<accession>A0ABR2ZEV7</accession>
<evidence type="ECO:0000256" key="1">
    <source>
        <dbReference type="SAM" id="MobiDB-lite"/>
    </source>
</evidence>
<comment type="caution">
    <text evidence="2">The sequence shown here is derived from an EMBL/GenBank/DDBJ whole genome shotgun (WGS) entry which is preliminary data.</text>
</comment>
<gene>
    <name evidence="2" type="ORF">AAF712_013061</name>
</gene>
<dbReference type="Proteomes" id="UP001437256">
    <property type="component" value="Unassembled WGS sequence"/>
</dbReference>
<proteinExistence type="predicted"/>
<protein>
    <submittedName>
        <fullName evidence="2">Uncharacterized protein</fullName>
    </submittedName>
</protein>